<dbReference type="Pfam" id="PF14144">
    <property type="entry name" value="DOG1"/>
    <property type="match status" value="1"/>
</dbReference>
<dbReference type="OrthoDB" id="542841at2759"/>
<sequence length="241" mass="27545">MITPGETYRQTFHRFFDRWLVELNTNLECLVSAADHHNDNNDNENTEDDSHLVQLVDKCVRHYDELYKTKSDGAKQDILCMFTPTWLTSLEYTLSWIAGWRPTTAIHLFYSKSGLQLEAKLADLIPVLSTGDLGDLSLSQINRVDELQKKTVHKERVISEKMATLQESAADTNTVDLSNTISEMMRNDEGEGSKESVEKLDSLMESKKDKLQEVLHMADSLRMETLRSVVEILTPIQGVYF</sequence>
<protein>
    <submittedName>
        <fullName evidence="2">DOG1 domain-containing protein</fullName>
    </submittedName>
</protein>
<keyword evidence="3" id="KW-1185">Reference proteome</keyword>
<name>A0A2U1KHP4_ARTAN</name>
<dbReference type="Proteomes" id="UP000245207">
    <property type="component" value="Unassembled WGS sequence"/>
</dbReference>
<dbReference type="EMBL" id="PKPP01018452">
    <property type="protein sequence ID" value="PWA36272.1"/>
    <property type="molecule type" value="Genomic_DNA"/>
</dbReference>
<evidence type="ECO:0000259" key="1">
    <source>
        <dbReference type="PROSITE" id="PS51806"/>
    </source>
</evidence>
<accession>A0A2U1KHP4</accession>
<dbReference type="GO" id="GO:0006351">
    <property type="term" value="P:DNA-templated transcription"/>
    <property type="evidence" value="ECO:0007669"/>
    <property type="project" value="InterPro"/>
</dbReference>
<proteinExistence type="predicted"/>
<dbReference type="GO" id="GO:0043565">
    <property type="term" value="F:sequence-specific DNA binding"/>
    <property type="evidence" value="ECO:0007669"/>
    <property type="project" value="InterPro"/>
</dbReference>
<feature type="domain" description="DOG1" evidence="1">
    <location>
        <begin position="9"/>
        <end position="241"/>
    </location>
</feature>
<evidence type="ECO:0000313" key="3">
    <source>
        <dbReference type="Proteomes" id="UP000245207"/>
    </source>
</evidence>
<dbReference type="PROSITE" id="PS51806">
    <property type="entry name" value="DOG1"/>
    <property type="match status" value="1"/>
</dbReference>
<dbReference type="InterPro" id="IPR025422">
    <property type="entry name" value="TGA_domain"/>
</dbReference>
<dbReference type="AlphaFoldDB" id="A0A2U1KHP4"/>
<dbReference type="PANTHER" id="PTHR46354:SF22">
    <property type="entry name" value="TRANSCRIPTION FACTOR TGA LIKE DOMAIN-CONTAINING PROTEIN-RELATED"/>
    <property type="match status" value="1"/>
</dbReference>
<dbReference type="STRING" id="35608.A0A2U1KHP4"/>
<gene>
    <name evidence="2" type="ORF">CTI12_AA599930</name>
</gene>
<dbReference type="InterPro" id="IPR051886">
    <property type="entry name" value="Seed_Dev/Stress_Resp_Reg"/>
</dbReference>
<comment type="caution">
    <text evidence="2">The sequence shown here is derived from an EMBL/GenBank/DDBJ whole genome shotgun (WGS) entry which is preliminary data.</text>
</comment>
<organism evidence="2 3">
    <name type="scientific">Artemisia annua</name>
    <name type="common">Sweet wormwood</name>
    <dbReference type="NCBI Taxonomy" id="35608"/>
    <lineage>
        <taxon>Eukaryota</taxon>
        <taxon>Viridiplantae</taxon>
        <taxon>Streptophyta</taxon>
        <taxon>Embryophyta</taxon>
        <taxon>Tracheophyta</taxon>
        <taxon>Spermatophyta</taxon>
        <taxon>Magnoliopsida</taxon>
        <taxon>eudicotyledons</taxon>
        <taxon>Gunneridae</taxon>
        <taxon>Pentapetalae</taxon>
        <taxon>asterids</taxon>
        <taxon>campanulids</taxon>
        <taxon>Asterales</taxon>
        <taxon>Asteraceae</taxon>
        <taxon>Asteroideae</taxon>
        <taxon>Anthemideae</taxon>
        <taxon>Artemisiinae</taxon>
        <taxon>Artemisia</taxon>
    </lineage>
</organism>
<evidence type="ECO:0000313" key="2">
    <source>
        <dbReference type="EMBL" id="PWA36272.1"/>
    </source>
</evidence>
<dbReference type="PANTHER" id="PTHR46354">
    <property type="entry name" value="DOG1 DOMAIN-CONTAINING PROTEIN"/>
    <property type="match status" value="1"/>
</dbReference>
<reference evidence="2 3" key="1">
    <citation type="journal article" date="2018" name="Mol. Plant">
        <title>The genome of Artemisia annua provides insight into the evolution of Asteraceae family and artemisinin biosynthesis.</title>
        <authorList>
            <person name="Shen Q."/>
            <person name="Zhang L."/>
            <person name="Liao Z."/>
            <person name="Wang S."/>
            <person name="Yan T."/>
            <person name="Shi P."/>
            <person name="Liu M."/>
            <person name="Fu X."/>
            <person name="Pan Q."/>
            <person name="Wang Y."/>
            <person name="Lv Z."/>
            <person name="Lu X."/>
            <person name="Zhang F."/>
            <person name="Jiang W."/>
            <person name="Ma Y."/>
            <person name="Chen M."/>
            <person name="Hao X."/>
            <person name="Li L."/>
            <person name="Tang Y."/>
            <person name="Lv G."/>
            <person name="Zhou Y."/>
            <person name="Sun X."/>
            <person name="Brodelius P.E."/>
            <person name="Rose J.K.C."/>
            <person name="Tang K."/>
        </authorList>
    </citation>
    <scope>NUCLEOTIDE SEQUENCE [LARGE SCALE GENOMIC DNA]</scope>
    <source>
        <strain evidence="3">cv. Huhao1</strain>
        <tissue evidence="2">Leaf</tissue>
    </source>
</reference>